<protein>
    <submittedName>
        <fullName evidence="1">tRNA(Ile)-lysidine synthase (tRNA(Ile)-lysidinesynthetase)</fullName>
        <ecNumber evidence="1">6.3.4.-</ecNumber>
    </submittedName>
</protein>
<dbReference type="Proteomes" id="UP000005332">
    <property type="component" value="Unassembled WGS sequence"/>
</dbReference>
<comment type="caution">
    <text evidence="1">The sequence shown here is derived from an EMBL/GenBank/DDBJ whole genome shotgun (WGS) entry which is preliminary data.</text>
</comment>
<keyword evidence="1" id="KW-0436">Ligase</keyword>
<gene>
    <name evidence="1" type="ORF">HMPREF9153_0308</name>
</gene>
<organism evidence="1 2">
    <name type="scientific">Cutibacterium avidum ATCC 25577</name>
    <dbReference type="NCBI Taxonomy" id="997355"/>
    <lineage>
        <taxon>Bacteria</taxon>
        <taxon>Bacillati</taxon>
        <taxon>Actinomycetota</taxon>
        <taxon>Actinomycetes</taxon>
        <taxon>Propionibacteriales</taxon>
        <taxon>Propionibacteriaceae</taxon>
        <taxon>Cutibacterium</taxon>
    </lineage>
</organism>
<name>G4CUV1_9ACTN</name>
<evidence type="ECO:0000313" key="2">
    <source>
        <dbReference type="Proteomes" id="UP000005332"/>
    </source>
</evidence>
<reference evidence="1 2" key="1">
    <citation type="submission" date="2011-06" db="EMBL/GenBank/DDBJ databases">
        <authorList>
            <person name="Muzny D."/>
            <person name="Qin X."/>
            <person name="Deng J."/>
            <person name="Jiang H."/>
            <person name="Liu Y."/>
            <person name="Qu J."/>
            <person name="Song X.-Z."/>
            <person name="Zhang L."/>
            <person name="Thornton R."/>
            <person name="Coyle M."/>
            <person name="Francisco L."/>
            <person name="Jackson L."/>
            <person name="Javaid M."/>
            <person name="Korchina V."/>
            <person name="Kovar C."/>
            <person name="Mata R."/>
            <person name="Mathew T."/>
            <person name="Ngo R."/>
            <person name="Nguyen L."/>
            <person name="Nguyen N."/>
            <person name="Okwuonu G."/>
            <person name="Ongeri F."/>
            <person name="Pham C."/>
            <person name="Simmons D."/>
            <person name="Wilczek-Boney K."/>
            <person name="Hale W."/>
            <person name="Jakkamsetti A."/>
            <person name="Pham P."/>
            <person name="Ruth R."/>
            <person name="San Lucas F."/>
            <person name="Warren J."/>
            <person name="Zhang J."/>
            <person name="Zhao Z."/>
            <person name="Zhou C."/>
            <person name="Zhu D."/>
            <person name="Lee S."/>
            <person name="Bess C."/>
            <person name="Blankenburg K."/>
            <person name="Forbes L."/>
            <person name="Fu Q."/>
            <person name="Gubbala S."/>
            <person name="Hirani K."/>
            <person name="Jayaseelan J.C."/>
            <person name="Lara F."/>
            <person name="Munidasa M."/>
            <person name="Palculict T."/>
            <person name="Patil S."/>
            <person name="Pu L.-L."/>
            <person name="Saada N."/>
            <person name="Tang L."/>
            <person name="Weissenberger G."/>
            <person name="Zhu Y."/>
            <person name="Hemphill L."/>
            <person name="Shang Y."/>
            <person name="Youmans B."/>
            <person name="Ayvaz T."/>
            <person name="Ross M."/>
            <person name="Santibanez J."/>
            <person name="Aqrawi P."/>
            <person name="Gross S."/>
            <person name="Joshi V."/>
            <person name="Fowler G."/>
            <person name="Nazareth L."/>
            <person name="Reid J."/>
            <person name="Worley K."/>
            <person name="Petrosino J."/>
            <person name="Highlander S."/>
            <person name="Gibbs R."/>
        </authorList>
    </citation>
    <scope>NUCLEOTIDE SEQUENCE [LARGE SCALE GENOMIC DNA]</scope>
    <source>
        <strain evidence="1 2">ATCC 25577</strain>
    </source>
</reference>
<sequence length="44" mass="4670">MVAPENRGGTAIPPACATRIFRDHHGIISLPSETTPRITSALTL</sequence>
<dbReference type="EC" id="6.3.4.-" evidence="1"/>
<keyword evidence="2" id="KW-1185">Reference proteome</keyword>
<dbReference type="HOGENOM" id="CLU_3220530_0_0_11"/>
<dbReference type="AlphaFoldDB" id="G4CUV1"/>
<dbReference type="PATRIC" id="fig|997355.3.peg.303"/>
<dbReference type="EMBL" id="AGBA01000005">
    <property type="protein sequence ID" value="EGY78739.1"/>
    <property type="molecule type" value="Genomic_DNA"/>
</dbReference>
<evidence type="ECO:0000313" key="1">
    <source>
        <dbReference type="EMBL" id="EGY78739.1"/>
    </source>
</evidence>
<proteinExistence type="predicted"/>
<dbReference type="GO" id="GO:0016874">
    <property type="term" value="F:ligase activity"/>
    <property type="evidence" value="ECO:0007669"/>
    <property type="project" value="UniProtKB-KW"/>
</dbReference>
<accession>G4CUV1</accession>